<evidence type="ECO:0000313" key="2">
    <source>
        <dbReference type="Proteomes" id="UP000249239"/>
    </source>
</evidence>
<organism evidence="1 2">
    <name type="scientific">Breznakibacter xylanolyticus</name>
    <dbReference type="NCBI Taxonomy" id="990"/>
    <lineage>
        <taxon>Bacteria</taxon>
        <taxon>Pseudomonadati</taxon>
        <taxon>Bacteroidota</taxon>
        <taxon>Bacteroidia</taxon>
        <taxon>Marinilabiliales</taxon>
        <taxon>Marinilabiliaceae</taxon>
        <taxon>Breznakibacter</taxon>
    </lineage>
</organism>
<gene>
    <name evidence="1" type="ORF">LX69_03397</name>
</gene>
<accession>A0A2W7MS95</accession>
<comment type="caution">
    <text evidence="1">The sequence shown here is derived from an EMBL/GenBank/DDBJ whole genome shotgun (WGS) entry which is preliminary data.</text>
</comment>
<sequence>MCFLHYCYLLNSRHVVMADLCCKNITTSTTYLHQIVYSRINLYLLGVDSVRKTTFFAVIVFFRFGG</sequence>
<reference evidence="1 2" key="1">
    <citation type="submission" date="2018-06" db="EMBL/GenBank/DDBJ databases">
        <title>Genomic Encyclopedia of Archaeal and Bacterial Type Strains, Phase II (KMG-II): from individual species to whole genera.</title>
        <authorList>
            <person name="Goeker M."/>
        </authorList>
    </citation>
    <scope>NUCLEOTIDE SEQUENCE [LARGE SCALE GENOMIC DNA]</scope>
    <source>
        <strain evidence="1 2">DSM 6779</strain>
    </source>
</reference>
<keyword evidence="2" id="KW-1185">Reference proteome</keyword>
<name>A0A2W7MS95_9BACT</name>
<dbReference type="EMBL" id="QKZK01000054">
    <property type="protein sequence ID" value="PZX10341.1"/>
    <property type="molecule type" value="Genomic_DNA"/>
</dbReference>
<dbReference type="Proteomes" id="UP000249239">
    <property type="component" value="Unassembled WGS sequence"/>
</dbReference>
<protein>
    <submittedName>
        <fullName evidence="1">Uncharacterized protein</fullName>
    </submittedName>
</protein>
<proteinExistence type="predicted"/>
<dbReference type="AlphaFoldDB" id="A0A2W7MS95"/>
<evidence type="ECO:0000313" key="1">
    <source>
        <dbReference type="EMBL" id="PZX10341.1"/>
    </source>
</evidence>